<keyword evidence="16" id="KW-0393">Immunoglobulin domain</keyword>
<keyword evidence="23" id="KW-1185">Reference proteome</keyword>
<keyword evidence="9 20" id="KW-0732">Signal</keyword>
<evidence type="ECO:0000256" key="17">
    <source>
        <dbReference type="ARBA" id="ARBA00030590"/>
    </source>
</evidence>
<evidence type="ECO:0000256" key="18">
    <source>
        <dbReference type="ARBA" id="ARBA00046718"/>
    </source>
</evidence>
<dbReference type="FunFam" id="2.60.40.10:FF:000342">
    <property type="entry name" value="Junctional adhesion molecule A"/>
    <property type="match status" value="1"/>
</dbReference>
<keyword evidence="11" id="KW-0965">Cell junction</keyword>
<comment type="similarity">
    <text evidence="3">Belongs to the immunoglobulin superfamily.</text>
</comment>
<evidence type="ECO:0000256" key="15">
    <source>
        <dbReference type="ARBA" id="ARBA00023180"/>
    </source>
</evidence>
<dbReference type="PANTHER" id="PTHR45113">
    <property type="entry name" value="JUNCTIONAL ADHESION MOLECULE A"/>
    <property type="match status" value="1"/>
</dbReference>
<dbReference type="SUPFAM" id="SSF48726">
    <property type="entry name" value="Immunoglobulin"/>
    <property type="match status" value="2"/>
</dbReference>
<keyword evidence="8 19" id="KW-0812">Transmembrane</keyword>
<name>A0A8C5G8C9_GOUWI</name>
<keyword evidence="5" id="KW-0796">Tight junction</keyword>
<feature type="domain" description="Ig-like" evidence="21">
    <location>
        <begin position="127"/>
        <end position="224"/>
    </location>
</feature>
<dbReference type="InterPro" id="IPR036179">
    <property type="entry name" value="Ig-like_dom_sf"/>
</dbReference>
<comment type="subcellular location">
    <subcellularLocation>
        <location evidence="2">Cell junction</location>
        <location evidence="2">Tight junction</location>
    </subcellularLocation>
    <subcellularLocation>
        <location evidence="1">Cell membrane</location>
        <topology evidence="1">Single-pass type I membrane protein</topology>
    </subcellularLocation>
</comment>
<evidence type="ECO:0000256" key="6">
    <source>
        <dbReference type="ARBA" id="ARBA00022475"/>
    </source>
</evidence>
<dbReference type="Pfam" id="PF13927">
    <property type="entry name" value="Ig_3"/>
    <property type="match status" value="1"/>
</dbReference>
<keyword evidence="14" id="KW-1015">Disulfide bond</keyword>
<proteinExistence type="inferred from homology"/>
<dbReference type="Pfam" id="PF07686">
    <property type="entry name" value="V-set"/>
    <property type="match status" value="1"/>
</dbReference>
<dbReference type="SMART" id="SM00409">
    <property type="entry name" value="IG"/>
    <property type="match status" value="2"/>
</dbReference>
<dbReference type="AlphaFoldDB" id="A0A8C5G8C9"/>
<evidence type="ECO:0000256" key="12">
    <source>
        <dbReference type="ARBA" id="ARBA00022989"/>
    </source>
</evidence>
<gene>
    <name evidence="22" type="primary">f11r.1</name>
</gene>
<keyword evidence="15" id="KW-0325">Glycoprotein</keyword>
<protein>
    <recommendedName>
        <fullName evidence="4">Junctional adhesion molecule A</fullName>
    </recommendedName>
    <alternativeName>
        <fullName evidence="17">Junctional adhesion molecule 1</fullName>
    </alternativeName>
</protein>
<dbReference type="Proteomes" id="UP000694680">
    <property type="component" value="Chromosome 14"/>
</dbReference>
<dbReference type="GO" id="GO:0005886">
    <property type="term" value="C:plasma membrane"/>
    <property type="evidence" value="ECO:0007669"/>
    <property type="project" value="UniProtKB-SubCell"/>
</dbReference>
<evidence type="ECO:0000256" key="1">
    <source>
        <dbReference type="ARBA" id="ARBA00004251"/>
    </source>
</evidence>
<dbReference type="Gene3D" id="2.60.40.10">
    <property type="entry name" value="Immunoglobulins"/>
    <property type="match status" value="2"/>
</dbReference>
<evidence type="ECO:0000256" key="13">
    <source>
        <dbReference type="ARBA" id="ARBA00023136"/>
    </source>
</evidence>
<sequence length="297" mass="32717">MTNHGLVLVLLLFAATGVSSFTVNTKNANEKVKEFEGVDLTCSYSANFGSNARVEWKFSNVKGSQTYVVYNGKVTQPYADRVQLYGGSNLRFSKVNRKDNGFYDCEVTSSTNTEFKETRVTLTVLVPPSKPMCRIPVSSTTGKPVTLTCFDGEGSPPPTYRWYKNGTPLPENPSQIAAFKNLTYTLDPKAGKLTFPSAKKTDTAQYSCEAFNEAGPPQTCKAVKMEVRDLNVGGIVAGVIVALLLLALLAFGIWFAHKKGYFPRELSSLVSASSAHIIFKIDKVMRNVIKFSFRKRL</sequence>
<evidence type="ECO:0000256" key="5">
    <source>
        <dbReference type="ARBA" id="ARBA00022427"/>
    </source>
</evidence>
<evidence type="ECO:0000256" key="2">
    <source>
        <dbReference type="ARBA" id="ARBA00004435"/>
    </source>
</evidence>
<dbReference type="GO" id="GO:0090557">
    <property type="term" value="P:establishment of endothelial intestinal barrier"/>
    <property type="evidence" value="ECO:0007669"/>
    <property type="project" value="TreeGrafter"/>
</dbReference>
<feature type="signal peptide" evidence="20">
    <location>
        <begin position="1"/>
        <end position="20"/>
    </location>
</feature>
<accession>A0A8C5G8C9</accession>
<evidence type="ECO:0000256" key="8">
    <source>
        <dbReference type="ARBA" id="ARBA00022692"/>
    </source>
</evidence>
<evidence type="ECO:0000256" key="20">
    <source>
        <dbReference type="SAM" id="SignalP"/>
    </source>
</evidence>
<comment type="subunit">
    <text evidence="18">Interacts with the ninth PDZ domain of MPDZ. Interacts with the first PDZ domain of PARD3. The association between PARD3 and PARD6B probably disrupts this interaction. Interacts with ITGAL (via I-domain). Interacts with CD151.</text>
</comment>
<keyword evidence="12 19" id="KW-1133">Transmembrane helix</keyword>
<dbReference type="InterPro" id="IPR042456">
    <property type="entry name" value="F11R"/>
</dbReference>
<evidence type="ECO:0000313" key="23">
    <source>
        <dbReference type="Proteomes" id="UP000694680"/>
    </source>
</evidence>
<dbReference type="PROSITE" id="PS50835">
    <property type="entry name" value="IG_LIKE"/>
    <property type="match status" value="2"/>
</dbReference>
<evidence type="ECO:0000256" key="9">
    <source>
        <dbReference type="ARBA" id="ARBA00022729"/>
    </source>
</evidence>
<dbReference type="InterPro" id="IPR003599">
    <property type="entry name" value="Ig_sub"/>
</dbReference>
<dbReference type="InterPro" id="IPR007110">
    <property type="entry name" value="Ig-like_dom"/>
</dbReference>
<keyword evidence="7" id="KW-0597">Phosphoprotein</keyword>
<dbReference type="GO" id="GO:0090559">
    <property type="term" value="P:regulation of membrane permeability"/>
    <property type="evidence" value="ECO:0007669"/>
    <property type="project" value="TreeGrafter"/>
</dbReference>
<dbReference type="SMART" id="SM00408">
    <property type="entry name" value="IGc2"/>
    <property type="match status" value="1"/>
</dbReference>
<dbReference type="PANTHER" id="PTHR45113:SF1">
    <property type="entry name" value="JUNCTIONAL ADHESION MOLECULE A"/>
    <property type="match status" value="1"/>
</dbReference>
<evidence type="ECO:0000313" key="22">
    <source>
        <dbReference type="Ensembl" id="ENSGWIP00000022245.1"/>
    </source>
</evidence>
<evidence type="ECO:0000256" key="7">
    <source>
        <dbReference type="ARBA" id="ARBA00022553"/>
    </source>
</evidence>
<evidence type="ECO:0000256" key="14">
    <source>
        <dbReference type="ARBA" id="ARBA00023157"/>
    </source>
</evidence>
<dbReference type="GO" id="GO:0007155">
    <property type="term" value="P:cell adhesion"/>
    <property type="evidence" value="ECO:0007669"/>
    <property type="project" value="InterPro"/>
</dbReference>
<dbReference type="GO" id="GO:0005923">
    <property type="term" value="C:bicellular tight junction"/>
    <property type="evidence" value="ECO:0007669"/>
    <property type="project" value="UniProtKB-SubCell"/>
</dbReference>
<keyword evidence="10" id="KW-0677">Repeat</keyword>
<evidence type="ECO:0000256" key="3">
    <source>
        <dbReference type="ARBA" id="ARBA00008637"/>
    </source>
</evidence>
<reference evidence="22" key="1">
    <citation type="submission" date="2020-06" db="EMBL/GenBank/DDBJ databases">
        <authorList>
            <consortium name="Wellcome Sanger Institute Data Sharing"/>
        </authorList>
    </citation>
    <scope>NUCLEOTIDE SEQUENCE [LARGE SCALE GENOMIC DNA]</scope>
</reference>
<evidence type="ECO:0000259" key="21">
    <source>
        <dbReference type="PROSITE" id="PS50835"/>
    </source>
</evidence>
<evidence type="ECO:0000256" key="10">
    <source>
        <dbReference type="ARBA" id="ARBA00022737"/>
    </source>
</evidence>
<organism evidence="22 23">
    <name type="scientific">Gouania willdenowi</name>
    <name type="common">Blunt-snouted clingfish</name>
    <name type="synonym">Lepadogaster willdenowi</name>
    <dbReference type="NCBI Taxonomy" id="441366"/>
    <lineage>
        <taxon>Eukaryota</taxon>
        <taxon>Metazoa</taxon>
        <taxon>Chordata</taxon>
        <taxon>Craniata</taxon>
        <taxon>Vertebrata</taxon>
        <taxon>Euteleostomi</taxon>
        <taxon>Actinopterygii</taxon>
        <taxon>Neopterygii</taxon>
        <taxon>Teleostei</taxon>
        <taxon>Neoteleostei</taxon>
        <taxon>Acanthomorphata</taxon>
        <taxon>Ovalentaria</taxon>
        <taxon>Blenniimorphae</taxon>
        <taxon>Blenniiformes</taxon>
        <taxon>Gobiesocoidei</taxon>
        <taxon>Gobiesocidae</taxon>
        <taxon>Gobiesocinae</taxon>
        <taxon>Gouania</taxon>
    </lineage>
</organism>
<dbReference type="Ensembl" id="ENSGWIT00000024379.1">
    <property type="protein sequence ID" value="ENSGWIP00000022245.1"/>
    <property type="gene ID" value="ENSGWIG00000011944.1"/>
</dbReference>
<dbReference type="GO" id="GO:0050892">
    <property type="term" value="P:intestinal absorption"/>
    <property type="evidence" value="ECO:0007669"/>
    <property type="project" value="TreeGrafter"/>
</dbReference>
<dbReference type="InterPro" id="IPR013783">
    <property type="entry name" value="Ig-like_fold"/>
</dbReference>
<evidence type="ECO:0000256" key="4">
    <source>
        <dbReference type="ARBA" id="ARBA00016608"/>
    </source>
</evidence>
<dbReference type="InterPro" id="IPR013106">
    <property type="entry name" value="Ig_V-set"/>
</dbReference>
<evidence type="ECO:0000256" key="16">
    <source>
        <dbReference type="ARBA" id="ARBA00023319"/>
    </source>
</evidence>
<reference evidence="22" key="3">
    <citation type="submission" date="2025-09" db="UniProtKB">
        <authorList>
            <consortium name="Ensembl"/>
        </authorList>
    </citation>
    <scope>IDENTIFICATION</scope>
</reference>
<reference evidence="22" key="2">
    <citation type="submission" date="2025-08" db="UniProtKB">
        <authorList>
            <consortium name="Ensembl"/>
        </authorList>
    </citation>
    <scope>IDENTIFICATION</scope>
</reference>
<feature type="transmembrane region" description="Helical" evidence="19">
    <location>
        <begin position="232"/>
        <end position="256"/>
    </location>
</feature>
<keyword evidence="6" id="KW-1003">Cell membrane</keyword>
<dbReference type="InterPro" id="IPR003598">
    <property type="entry name" value="Ig_sub2"/>
</dbReference>
<feature type="domain" description="Ig-like" evidence="21">
    <location>
        <begin position="19"/>
        <end position="121"/>
    </location>
</feature>
<feature type="chain" id="PRO_5034805937" description="Junctional adhesion molecule A" evidence="20">
    <location>
        <begin position="21"/>
        <end position="297"/>
    </location>
</feature>
<keyword evidence="13 19" id="KW-0472">Membrane</keyword>
<evidence type="ECO:0000256" key="19">
    <source>
        <dbReference type="SAM" id="Phobius"/>
    </source>
</evidence>
<evidence type="ECO:0000256" key="11">
    <source>
        <dbReference type="ARBA" id="ARBA00022949"/>
    </source>
</evidence>